<comment type="caution">
    <text evidence="2">The sequence shown here is derived from an EMBL/GenBank/DDBJ whole genome shotgun (WGS) entry which is preliminary data.</text>
</comment>
<gene>
    <name evidence="2" type="ORF">FHW18_003893</name>
</gene>
<feature type="region of interest" description="Disordered" evidence="1">
    <location>
        <begin position="215"/>
        <end position="239"/>
    </location>
</feature>
<evidence type="ECO:0000313" key="3">
    <source>
        <dbReference type="Proteomes" id="UP000542125"/>
    </source>
</evidence>
<evidence type="ECO:0000256" key="1">
    <source>
        <dbReference type="SAM" id="MobiDB-lite"/>
    </source>
</evidence>
<dbReference type="AlphaFoldDB" id="A0A7Y9IX02"/>
<dbReference type="InterPro" id="IPR024487">
    <property type="entry name" value="CBP_BcsR"/>
</dbReference>
<accession>A0A7Y9IX02</accession>
<proteinExistence type="predicted"/>
<protein>
    <recommendedName>
        <fullName evidence="4">Cellulose biosynthesis protein BcsR</fullName>
    </recommendedName>
</protein>
<dbReference type="NCBIfam" id="NF040718">
    <property type="entry name" value="BcsP_of_Ic"/>
    <property type="match status" value="1"/>
</dbReference>
<sequence length="239" mass="24296">MTDSDDIANLFKHFGGQPDQYREIARSNDAKMSRARWPLLTAVEATQASDAPPVQQQLRGAPQADVAPAPSMPAALAAAPAPATPPAAPQAPARQEPVLRSVEPAAASGPSAEFIPPRPRTPARFEPRPPADVAMPFGRMVPEAPAAAPPQPASAPAFLAGSSAAAPAASAPPAAAVAAPSPLPVMAPPAPAGLPAQSALAAAPATELQTVFARLAQPLPDTPPTPDKNASLLQRLRRL</sequence>
<feature type="compositionally biased region" description="Low complexity" evidence="1">
    <location>
        <begin position="67"/>
        <end position="81"/>
    </location>
</feature>
<dbReference type="RefSeq" id="WP_179588292.1">
    <property type="nucleotide sequence ID" value="NZ_JACBYR010000001.1"/>
</dbReference>
<feature type="compositionally biased region" description="Polar residues" evidence="1">
    <location>
        <begin position="46"/>
        <end position="58"/>
    </location>
</feature>
<feature type="region of interest" description="Disordered" evidence="1">
    <location>
        <begin position="46"/>
        <end position="136"/>
    </location>
</feature>
<organism evidence="2 3">
    <name type="scientific">Pigmentiphaga litoralis</name>
    <dbReference type="NCBI Taxonomy" id="516702"/>
    <lineage>
        <taxon>Bacteria</taxon>
        <taxon>Pseudomonadati</taxon>
        <taxon>Pseudomonadota</taxon>
        <taxon>Betaproteobacteria</taxon>
        <taxon>Burkholderiales</taxon>
        <taxon>Alcaligenaceae</taxon>
        <taxon>Pigmentiphaga</taxon>
    </lineage>
</organism>
<dbReference type="Pfam" id="PF10945">
    <property type="entry name" value="CBP_BcsR"/>
    <property type="match status" value="1"/>
</dbReference>
<reference evidence="2 3" key="1">
    <citation type="submission" date="2020-07" db="EMBL/GenBank/DDBJ databases">
        <title>Genomic Encyclopedia of Type Strains, Phase IV (KMG-V): Genome sequencing to study the core and pangenomes of soil and plant-associated prokaryotes.</title>
        <authorList>
            <person name="Whitman W."/>
        </authorList>
    </citation>
    <scope>NUCLEOTIDE SEQUENCE [LARGE SCALE GENOMIC DNA]</scope>
    <source>
        <strain evidence="2 3">SAS40</strain>
    </source>
</reference>
<evidence type="ECO:0008006" key="4">
    <source>
        <dbReference type="Google" id="ProtNLM"/>
    </source>
</evidence>
<keyword evidence="3" id="KW-1185">Reference proteome</keyword>
<evidence type="ECO:0000313" key="2">
    <source>
        <dbReference type="EMBL" id="NYE84622.1"/>
    </source>
</evidence>
<name>A0A7Y9IX02_9BURK</name>
<dbReference type="Proteomes" id="UP000542125">
    <property type="component" value="Unassembled WGS sequence"/>
</dbReference>
<dbReference type="EMBL" id="JACBYR010000001">
    <property type="protein sequence ID" value="NYE84622.1"/>
    <property type="molecule type" value="Genomic_DNA"/>
</dbReference>